<dbReference type="PANTHER" id="PTHR31080:SF87">
    <property type="entry name" value="PECTINESTERASE INHIBITOR 7"/>
    <property type="match status" value="1"/>
</dbReference>
<dbReference type="EMBL" id="JAKUCV010006183">
    <property type="protein sequence ID" value="KAJ4828417.1"/>
    <property type="molecule type" value="Genomic_DNA"/>
</dbReference>
<feature type="domain" description="Pectinesterase inhibitor" evidence="4">
    <location>
        <begin position="27"/>
        <end position="187"/>
    </location>
</feature>
<evidence type="ECO:0000256" key="1">
    <source>
        <dbReference type="ARBA" id="ARBA00022729"/>
    </source>
</evidence>
<evidence type="ECO:0000313" key="5">
    <source>
        <dbReference type="EMBL" id="KAJ4828417.1"/>
    </source>
</evidence>
<evidence type="ECO:0000259" key="4">
    <source>
        <dbReference type="SMART" id="SM00856"/>
    </source>
</evidence>
<reference evidence="5" key="2">
    <citation type="journal article" date="2023" name="Plants (Basel)">
        <title>Annotation of the Turnera subulata (Passifloraceae) Draft Genome Reveals the S-Locus Evolved after the Divergence of Turneroideae from Passifloroideae in a Stepwise Manner.</title>
        <authorList>
            <person name="Henning P.M."/>
            <person name="Roalson E.H."/>
            <person name="Mir W."/>
            <person name="McCubbin A.G."/>
            <person name="Shore J.S."/>
        </authorList>
    </citation>
    <scope>NUCLEOTIDE SEQUENCE</scope>
    <source>
        <strain evidence="5">F60SS</strain>
    </source>
</reference>
<dbReference type="OrthoDB" id="1430376at2759"/>
<dbReference type="Pfam" id="PF04043">
    <property type="entry name" value="PMEI"/>
    <property type="match status" value="1"/>
</dbReference>
<dbReference type="Proteomes" id="UP001141552">
    <property type="component" value="Unassembled WGS sequence"/>
</dbReference>
<dbReference type="GO" id="GO:0046910">
    <property type="term" value="F:pectinesterase inhibitor activity"/>
    <property type="evidence" value="ECO:0007669"/>
    <property type="project" value="UniProtKB-ARBA"/>
</dbReference>
<name>A0A9Q0FBU0_9ROSI</name>
<organism evidence="5 6">
    <name type="scientific">Turnera subulata</name>
    <dbReference type="NCBI Taxonomy" id="218843"/>
    <lineage>
        <taxon>Eukaryota</taxon>
        <taxon>Viridiplantae</taxon>
        <taxon>Streptophyta</taxon>
        <taxon>Embryophyta</taxon>
        <taxon>Tracheophyta</taxon>
        <taxon>Spermatophyta</taxon>
        <taxon>Magnoliopsida</taxon>
        <taxon>eudicotyledons</taxon>
        <taxon>Gunneridae</taxon>
        <taxon>Pentapetalae</taxon>
        <taxon>rosids</taxon>
        <taxon>fabids</taxon>
        <taxon>Malpighiales</taxon>
        <taxon>Passifloraceae</taxon>
        <taxon>Turnera</taxon>
    </lineage>
</organism>
<feature type="chain" id="PRO_5040409859" description="Pectinesterase inhibitor domain-containing protein" evidence="3">
    <location>
        <begin position="21"/>
        <end position="196"/>
    </location>
</feature>
<dbReference type="PANTHER" id="PTHR31080">
    <property type="entry name" value="PECTINESTERASE INHIBITOR-LIKE"/>
    <property type="match status" value="1"/>
</dbReference>
<dbReference type="FunFam" id="1.20.140.40:FF:000005">
    <property type="entry name" value="Pectin methylesterase inhibitor 1"/>
    <property type="match status" value="1"/>
</dbReference>
<dbReference type="InterPro" id="IPR006501">
    <property type="entry name" value="Pectinesterase_inhib_dom"/>
</dbReference>
<sequence>MAKSTLLLLLLSILYITSTANSSAIASSSSFIKASCRATTYPALCVQSLSAYATSIQSSPRQLIQTALAVSLDRAQSTKTYMYRLTKFRGVKPRERAAIKDCLEEIGDTVDRLTKSVNELKNINGRTRGQDFQWHMSNVETWMSAALTDETTCTDGFGGKALNGKLKTSVRAKIADVAHVTSNALALINKFAASKN</sequence>
<dbReference type="InterPro" id="IPR051955">
    <property type="entry name" value="PME_Inhibitor"/>
</dbReference>
<feature type="signal peptide" evidence="3">
    <location>
        <begin position="1"/>
        <end position="20"/>
    </location>
</feature>
<protein>
    <recommendedName>
        <fullName evidence="4">Pectinesterase inhibitor domain-containing protein</fullName>
    </recommendedName>
</protein>
<keyword evidence="6" id="KW-1185">Reference proteome</keyword>
<accession>A0A9Q0FBU0</accession>
<keyword evidence="1 3" id="KW-0732">Signal</keyword>
<evidence type="ECO:0000256" key="2">
    <source>
        <dbReference type="ARBA" id="ARBA00038471"/>
    </source>
</evidence>
<proteinExistence type="inferred from homology"/>
<dbReference type="CDD" id="cd15798">
    <property type="entry name" value="PMEI-like_3"/>
    <property type="match status" value="1"/>
</dbReference>
<dbReference type="Gene3D" id="1.20.140.40">
    <property type="entry name" value="Invertase/pectin methylesterase inhibitor family protein"/>
    <property type="match status" value="1"/>
</dbReference>
<comment type="caution">
    <text evidence="5">The sequence shown here is derived from an EMBL/GenBank/DDBJ whole genome shotgun (WGS) entry which is preliminary data.</text>
</comment>
<gene>
    <name evidence="5" type="ORF">Tsubulata_022872</name>
</gene>
<dbReference type="SMART" id="SM00856">
    <property type="entry name" value="PMEI"/>
    <property type="match status" value="1"/>
</dbReference>
<comment type="similarity">
    <text evidence="2">Belongs to the PMEI family.</text>
</comment>
<dbReference type="AlphaFoldDB" id="A0A9Q0FBU0"/>
<evidence type="ECO:0000256" key="3">
    <source>
        <dbReference type="SAM" id="SignalP"/>
    </source>
</evidence>
<reference evidence="5" key="1">
    <citation type="submission" date="2022-02" db="EMBL/GenBank/DDBJ databases">
        <authorList>
            <person name="Henning P.M."/>
            <person name="McCubbin A.G."/>
            <person name="Shore J.S."/>
        </authorList>
    </citation>
    <scope>NUCLEOTIDE SEQUENCE</scope>
    <source>
        <strain evidence="5">F60SS</strain>
        <tissue evidence="5">Leaves</tissue>
    </source>
</reference>
<dbReference type="NCBIfam" id="TIGR01614">
    <property type="entry name" value="PME_inhib"/>
    <property type="match status" value="1"/>
</dbReference>
<evidence type="ECO:0000313" key="6">
    <source>
        <dbReference type="Proteomes" id="UP001141552"/>
    </source>
</evidence>
<dbReference type="SUPFAM" id="SSF101148">
    <property type="entry name" value="Plant invertase/pectin methylesterase inhibitor"/>
    <property type="match status" value="1"/>
</dbReference>
<dbReference type="InterPro" id="IPR035513">
    <property type="entry name" value="Invertase/methylesterase_inhib"/>
</dbReference>